<dbReference type="SUPFAM" id="SSF50129">
    <property type="entry name" value="GroES-like"/>
    <property type="match status" value="1"/>
</dbReference>
<name>A0ABP9DRY3_9ACTN</name>
<dbReference type="Proteomes" id="UP001501752">
    <property type="component" value="Unassembled WGS sequence"/>
</dbReference>
<proteinExistence type="predicted"/>
<dbReference type="InterPro" id="IPR036291">
    <property type="entry name" value="NAD(P)-bd_dom_sf"/>
</dbReference>
<comment type="caution">
    <text evidence="2">The sequence shown here is derived from an EMBL/GenBank/DDBJ whole genome shotgun (WGS) entry which is preliminary data.</text>
</comment>
<accession>A0ABP9DRY3</accession>
<dbReference type="InterPro" id="IPR011032">
    <property type="entry name" value="GroES-like_sf"/>
</dbReference>
<feature type="domain" description="Enoyl reductase (ER)" evidence="1">
    <location>
        <begin position="14"/>
        <end position="315"/>
    </location>
</feature>
<dbReference type="PANTHER" id="PTHR11695">
    <property type="entry name" value="ALCOHOL DEHYDROGENASE RELATED"/>
    <property type="match status" value="1"/>
</dbReference>
<dbReference type="CDD" id="cd05289">
    <property type="entry name" value="MDR_like_2"/>
    <property type="match status" value="1"/>
</dbReference>
<dbReference type="InterPro" id="IPR050700">
    <property type="entry name" value="YIM1/Zinc_Alcohol_DH_Fams"/>
</dbReference>
<sequence>MTETMRAVRQHSYGAPEVLRLEENVPRPEPLWTEVLVRVHAAGVNPVDCKTRDGGGISPSQGPLPITIGWDVSGTVVEIGGGVTRFAVGDEVYGMINFPRIGGGYAEYVTVDSRQLAPKPESLTHVEAAGVPLVSLTAWQSLVSVGKTGPGTRVLVHGAAGGLGHLAVQIARARGAYVCGTASTDQVELVRSLGADEVFDYTKVRFEEHAHDIDVVVDTVAGENGLRSLKTMRTGGVLVSLPVPPDEATAAEAARLGLRAVSLTVEGDRKDLEDITALINAGALKPIIGNVLPLERADKAHELIETGQAKGKVVLQVI</sequence>
<dbReference type="Gene3D" id="3.40.50.720">
    <property type="entry name" value="NAD(P)-binding Rossmann-like Domain"/>
    <property type="match status" value="1"/>
</dbReference>
<dbReference type="Pfam" id="PF08240">
    <property type="entry name" value="ADH_N"/>
    <property type="match status" value="1"/>
</dbReference>
<organism evidence="2 3">
    <name type="scientific">Kitasatospora terrestris</name>
    <dbReference type="NCBI Taxonomy" id="258051"/>
    <lineage>
        <taxon>Bacteria</taxon>
        <taxon>Bacillati</taxon>
        <taxon>Actinomycetota</taxon>
        <taxon>Actinomycetes</taxon>
        <taxon>Kitasatosporales</taxon>
        <taxon>Streptomycetaceae</taxon>
        <taxon>Kitasatospora</taxon>
    </lineage>
</organism>
<dbReference type="Gene3D" id="3.90.180.10">
    <property type="entry name" value="Medium-chain alcohol dehydrogenases, catalytic domain"/>
    <property type="match status" value="1"/>
</dbReference>
<keyword evidence="3" id="KW-1185">Reference proteome</keyword>
<evidence type="ECO:0000313" key="2">
    <source>
        <dbReference type="EMBL" id="GAA4856095.1"/>
    </source>
</evidence>
<dbReference type="RefSeq" id="WP_345697952.1">
    <property type="nucleotide sequence ID" value="NZ_BAABIS010000001.1"/>
</dbReference>
<evidence type="ECO:0000259" key="1">
    <source>
        <dbReference type="SMART" id="SM00829"/>
    </source>
</evidence>
<dbReference type="EMBL" id="BAABIS010000001">
    <property type="protein sequence ID" value="GAA4856095.1"/>
    <property type="molecule type" value="Genomic_DNA"/>
</dbReference>
<dbReference type="PANTHER" id="PTHR11695:SF294">
    <property type="entry name" value="RETICULON-4-INTERACTING PROTEIN 1, MITOCHONDRIAL"/>
    <property type="match status" value="1"/>
</dbReference>
<dbReference type="SUPFAM" id="SSF51735">
    <property type="entry name" value="NAD(P)-binding Rossmann-fold domains"/>
    <property type="match status" value="1"/>
</dbReference>
<gene>
    <name evidence="2" type="ORF">GCM10023235_37040</name>
</gene>
<evidence type="ECO:0000313" key="3">
    <source>
        <dbReference type="Proteomes" id="UP001501752"/>
    </source>
</evidence>
<dbReference type="SMART" id="SM00829">
    <property type="entry name" value="PKS_ER"/>
    <property type="match status" value="1"/>
</dbReference>
<protein>
    <submittedName>
        <fullName evidence="2">NADP-dependent oxidoreductase</fullName>
    </submittedName>
</protein>
<reference evidence="3" key="1">
    <citation type="journal article" date="2019" name="Int. J. Syst. Evol. Microbiol.">
        <title>The Global Catalogue of Microorganisms (GCM) 10K type strain sequencing project: providing services to taxonomists for standard genome sequencing and annotation.</title>
        <authorList>
            <consortium name="The Broad Institute Genomics Platform"/>
            <consortium name="The Broad Institute Genome Sequencing Center for Infectious Disease"/>
            <person name="Wu L."/>
            <person name="Ma J."/>
        </authorList>
    </citation>
    <scope>NUCLEOTIDE SEQUENCE [LARGE SCALE GENOMIC DNA]</scope>
    <source>
        <strain evidence="3">JCM 13006</strain>
    </source>
</reference>
<dbReference type="InterPro" id="IPR013154">
    <property type="entry name" value="ADH-like_N"/>
</dbReference>
<dbReference type="Pfam" id="PF13602">
    <property type="entry name" value="ADH_zinc_N_2"/>
    <property type="match status" value="1"/>
</dbReference>
<dbReference type="InterPro" id="IPR020843">
    <property type="entry name" value="ER"/>
</dbReference>